<comment type="caution">
    <text evidence="1">The sequence shown here is derived from an EMBL/GenBank/DDBJ whole genome shotgun (WGS) entry which is preliminary data.</text>
</comment>
<evidence type="ECO:0008006" key="3">
    <source>
        <dbReference type="Google" id="ProtNLM"/>
    </source>
</evidence>
<dbReference type="Proteomes" id="UP000178367">
    <property type="component" value="Unassembled WGS sequence"/>
</dbReference>
<protein>
    <recommendedName>
        <fullName evidence="3">Xylose isomerase-like TIM barrel domain-containing protein</fullName>
    </recommendedName>
</protein>
<accession>A0A1F5SK93</accession>
<gene>
    <name evidence="1" type="ORF">A2227_04255</name>
</gene>
<dbReference type="AlphaFoldDB" id="A0A1F5SK93"/>
<dbReference type="InterPro" id="IPR036237">
    <property type="entry name" value="Xyl_isomerase-like_sf"/>
</dbReference>
<dbReference type="EMBL" id="MFGB01000010">
    <property type="protein sequence ID" value="OGF27072.1"/>
    <property type="molecule type" value="Genomic_DNA"/>
</dbReference>
<dbReference type="STRING" id="1797994.A2227_04255"/>
<sequence>MENNKKHKILLGLTTTPKSDWREKTREIDELGLKEIALFPTCLEADERRELFGLLEKTGLERLPHVHLRDGMTEAEVDYLVERFHAEVFNTHADRNYEGFLAMKELKGNLYIENCWQTDDKFVRAVSECAGICVDFGHWEDLGIRQNYESYGNFPAMLKKNHIGCCHISAVRSFAHESAEEKKKVYHSHYLYDMSELDYVKAYKEYLPPYVSIELENSFTEQIKVKEYLEKLLAVSF</sequence>
<dbReference type="SUPFAM" id="SSF51658">
    <property type="entry name" value="Xylose isomerase-like"/>
    <property type="match status" value="1"/>
</dbReference>
<proteinExistence type="predicted"/>
<dbReference type="Gene3D" id="3.20.20.150">
    <property type="entry name" value="Divalent-metal-dependent TIM barrel enzymes"/>
    <property type="match status" value="1"/>
</dbReference>
<organism evidence="1 2">
    <name type="scientific">Candidatus Falkowbacteria bacterium RIFOXYA2_FULL_47_19</name>
    <dbReference type="NCBI Taxonomy" id="1797994"/>
    <lineage>
        <taxon>Bacteria</taxon>
        <taxon>Candidatus Falkowiibacteriota</taxon>
    </lineage>
</organism>
<name>A0A1F5SK93_9BACT</name>
<evidence type="ECO:0000313" key="2">
    <source>
        <dbReference type="Proteomes" id="UP000178367"/>
    </source>
</evidence>
<evidence type="ECO:0000313" key="1">
    <source>
        <dbReference type="EMBL" id="OGF27072.1"/>
    </source>
</evidence>
<reference evidence="1 2" key="1">
    <citation type="journal article" date="2016" name="Nat. Commun.">
        <title>Thousands of microbial genomes shed light on interconnected biogeochemical processes in an aquifer system.</title>
        <authorList>
            <person name="Anantharaman K."/>
            <person name="Brown C.T."/>
            <person name="Hug L.A."/>
            <person name="Sharon I."/>
            <person name="Castelle C.J."/>
            <person name="Probst A.J."/>
            <person name="Thomas B.C."/>
            <person name="Singh A."/>
            <person name="Wilkins M.J."/>
            <person name="Karaoz U."/>
            <person name="Brodie E.L."/>
            <person name="Williams K.H."/>
            <person name="Hubbard S.S."/>
            <person name="Banfield J.F."/>
        </authorList>
    </citation>
    <scope>NUCLEOTIDE SEQUENCE [LARGE SCALE GENOMIC DNA]</scope>
</reference>